<keyword evidence="1" id="KW-0802">TPR repeat</keyword>
<evidence type="ECO:0000313" key="3">
    <source>
        <dbReference type="Proteomes" id="UP000180098"/>
    </source>
</evidence>
<evidence type="ECO:0000256" key="1">
    <source>
        <dbReference type="PROSITE-ProRule" id="PRU00339"/>
    </source>
</evidence>
<dbReference type="Pfam" id="PF25058">
    <property type="entry name" value="ARM_TT21"/>
    <property type="match status" value="1"/>
</dbReference>
<gene>
    <name evidence="2" type="ORF">BKP35_02270</name>
</gene>
<feature type="repeat" description="TPR" evidence="1">
    <location>
        <begin position="135"/>
        <end position="168"/>
    </location>
</feature>
<dbReference type="OrthoDB" id="2080803at2"/>
<dbReference type="RefSeq" id="WP_071311763.1">
    <property type="nucleotide sequence ID" value="NZ_MLQQ01000001.1"/>
</dbReference>
<dbReference type="PROSITE" id="PS50005">
    <property type="entry name" value="TPR"/>
    <property type="match status" value="2"/>
</dbReference>
<dbReference type="Pfam" id="PF13432">
    <property type="entry name" value="TPR_16"/>
    <property type="match status" value="2"/>
</dbReference>
<accession>A0A1S2LTK2</accession>
<proteinExistence type="predicted"/>
<evidence type="ECO:0000313" key="2">
    <source>
        <dbReference type="EMBL" id="OIJ15838.1"/>
    </source>
</evidence>
<comment type="caution">
    <text evidence="2">The sequence shown here is derived from an EMBL/GenBank/DDBJ whole genome shotgun (WGS) entry which is preliminary data.</text>
</comment>
<name>A0A1S2LTK2_9BACI</name>
<feature type="repeat" description="TPR" evidence="1">
    <location>
        <begin position="238"/>
        <end position="271"/>
    </location>
</feature>
<dbReference type="SUPFAM" id="SSF48452">
    <property type="entry name" value="TPR-like"/>
    <property type="match status" value="1"/>
</dbReference>
<reference evidence="2 3" key="1">
    <citation type="submission" date="2016-10" db="EMBL/GenBank/DDBJ databases">
        <title>Draft genome sequences of four alkaliphilic bacteria belonging to the Anaerobacillus genus.</title>
        <authorList>
            <person name="Bassil N.M."/>
            <person name="Lloyd J.R."/>
        </authorList>
    </citation>
    <scope>NUCLEOTIDE SEQUENCE [LARGE SCALE GENOMIC DNA]</scope>
    <source>
        <strain evidence="2 3">DSM 15340</strain>
    </source>
</reference>
<dbReference type="SMART" id="SM00028">
    <property type="entry name" value="TPR"/>
    <property type="match status" value="5"/>
</dbReference>
<dbReference type="InterPro" id="IPR019734">
    <property type="entry name" value="TPR_rpt"/>
</dbReference>
<dbReference type="SUPFAM" id="SSF81901">
    <property type="entry name" value="HCP-like"/>
    <property type="match status" value="1"/>
</dbReference>
<dbReference type="Gene3D" id="1.25.40.10">
    <property type="entry name" value="Tetratricopeptide repeat domain"/>
    <property type="match status" value="2"/>
</dbReference>
<dbReference type="AlphaFoldDB" id="A0A1S2LTK2"/>
<protein>
    <submittedName>
        <fullName evidence="2">Uncharacterized protein</fullName>
    </submittedName>
</protein>
<dbReference type="EMBL" id="MLQQ01000001">
    <property type="protein sequence ID" value="OIJ15838.1"/>
    <property type="molecule type" value="Genomic_DNA"/>
</dbReference>
<dbReference type="Proteomes" id="UP000180098">
    <property type="component" value="Unassembled WGS sequence"/>
</dbReference>
<dbReference type="PANTHER" id="PTHR12558:SF13">
    <property type="entry name" value="CELL DIVISION CYCLE PROTEIN 27 HOMOLOG"/>
    <property type="match status" value="1"/>
</dbReference>
<dbReference type="InterPro" id="IPR011990">
    <property type="entry name" value="TPR-like_helical_dom_sf"/>
</dbReference>
<keyword evidence="3" id="KW-1185">Reference proteome</keyword>
<organism evidence="2 3">
    <name type="scientific">Anaerobacillus arseniciselenatis</name>
    <dbReference type="NCBI Taxonomy" id="85682"/>
    <lineage>
        <taxon>Bacteria</taxon>
        <taxon>Bacillati</taxon>
        <taxon>Bacillota</taxon>
        <taxon>Bacilli</taxon>
        <taxon>Bacillales</taxon>
        <taxon>Bacillaceae</taxon>
        <taxon>Anaerobacillus</taxon>
    </lineage>
</organism>
<dbReference type="PANTHER" id="PTHR12558">
    <property type="entry name" value="CELL DIVISION CYCLE 16,23,27"/>
    <property type="match status" value="1"/>
</dbReference>
<sequence length="419" mass="48126">MNIGIKKALKDIEAGNMEEGLAQLKKVNETADHETKYSIAEIYYELGLVDLAKEIMDELILLYPDEGELYTFMAELLIDLDQEDEAIEMLLEIKENDHVYVQAQLLLADLYQLQGLDEVAESKLLIAEKKVPDEPVVLFGLGEFYLARGDYLKSIPYYKRVLASNEDLDGTNIALRLAEAYSATGYFEEAITYYRDGMNGDKIIDDHFGYGYTAFQLNDYPVAIKQFETVIDMDESYSSVYPYLSEAYEEEGQVHEALQLIKKGIEIDEYNEALYVQGARISFNNGFISEGEEYLRKVVAINPANFEAVNMLGNFLKKEERYDELQELILHIKELGEEDPLFDWFLASAKWELDECDESLKLFEQITVSLSHDSDFLEEYGQVLLEAGYRQKGKEMLEKALNIDASKTHLQEFLFHLNN</sequence>